<protein>
    <recommendedName>
        <fullName evidence="3">Essential protein Yae1 N-terminal domain-containing protein</fullName>
    </recommendedName>
</protein>
<proteinExistence type="predicted"/>
<accession>A0A7S3B994</accession>
<sequence>MDEFDELDAFAGGGDCASGPLGDLDDVFAIEEREMAAGYAEGVAAAQEESHAEGARRGAEAGFALGHEAGFYAACVVQWRRWAALPQRASAALAALERALRRLPFDARDEALQGALGNVRARFRQACAAVGVDSATCQPPHKADIGGTTDHQSF</sequence>
<name>A0A7S3B994_9VIRI</name>
<organism evidence="2">
    <name type="scientific">Prasinoderma singulare</name>
    <dbReference type="NCBI Taxonomy" id="676789"/>
    <lineage>
        <taxon>Eukaryota</taxon>
        <taxon>Viridiplantae</taxon>
        <taxon>Prasinodermophyta</taxon>
        <taxon>Prasinodermophyceae</taxon>
        <taxon>Prasinodermales</taxon>
        <taxon>Prasinodermaceae</taxon>
        <taxon>Prasinoderma</taxon>
    </lineage>
</organism>
<reference evidence="2" key="1">
    <citation type="submission" date="2021-01" db="EMBL/GenBank/DDBJ databases">
        <authorList>
            <person name="Corre E."/>
            <person name="Pelletier E."/>
            <person name="Niang G."/>
            <person name="Scheremetjew M."/>
            <person name="Finn R."/>
            <person name="Kale V."/>
            <person name="Holt S."/>
            <person name="Cochrane G."/>
            <person name="Meng A."/>
            <person name="Brown T."/>
            <person name="Cohen L."/>
        </authorList>
    </citation>
    <scope>NUCLEOTIDE SEQUENCE</scope>
    <source>
        <strain evidence="2">RCC927</strain>
    </source>
</reference>
<evidence type="ECO:0000313" key="1">
    <source>
        <dbReference type="EMBL" id="CAE0128769.1"/>
    </source>
</evidence>
<dbReference type="PANTHER" id="PTHR28532:SF1">
    <property type="entry name" value="ORAL CANCER OVEREXPRESSED 1"/>
    <property type="match status" value="1"/>
</dbReference>
<gene>
    <name evidence="1" type="ORF">PSIN1315_LOCUS2186</name>
    <name evidence="2" type="ORF">PSIN1315_LOCUS2187</name>
</gene>
<evidence type="ECO:0000313" key="2">
    <source>
        <dbReference type="EMBL" id="CAE0128771.1"/>
    </source>
</evidence>
<dbReference type="AlphaFoldDB" id="A0A7S3B994"/>
<dbReference type="InterPro" id="IPR052436">
    <property type="entry name" value="LTO1_adapter"/>
</dbReference>
<dbReference type="EMBL" id="HBHY01003375">
    <property type="protein sequence ID" value="CAE0128769.1"/>
    <property type="molecule type" value="Transcribed_RNA"/>
</dbReference>
<dbReference type="EMBL" id="HBHY01003376">
    <property type="protein sequence ID" value="CAE0128771.1"/>
    <property type="molecule type" value="Transcribed_RNA"/>
</dbReference>
<dbReference type="PANTHER" id="PTHR28532">
    <property type="entry name" value="GEO13458P1"/>
    <property type="match status" value="1"/>
</dbReference>
<evidence type="ECO:0008006" key="3">
    <source>
        <dbReference type="Google" id="ProtNLM"/>
    </source>
</evidence>